<evidence type="ECO:0000313" key="4">
    <source>
        <dbReference type="Proteomes" id="UP000472260"/>
    </source>
</evidence>
<dbReference type="InterPro" id="IPR048270">
    <property type="entry name" value="PNMA_C"/>
</dbReference>
<evidence type="ECO:0000313" key="3">
    <source>
        <dbReference type="Ensembl" id="ENSSANP00000006232.1"/>
    </source>
</evidence>
<reference evidence="3" key="2">
    <citation type="submission" date="2025-09" db="UniProtKB">
        <authorList>
            <consortium name="Ensembl"/>
        </authorList>
    </citation>
    <scope>IDENTIFICATION</scope>
</reference>
<dbReference type="Proteomes" id="UP000472260">
    <property type="component" value="Unassembled WGS sequence"/>
</dbReference>
<feature type="coiled-coil region" evidence="1">
    <location>
        <begin position="316"/>
        <end position="343"/>
    </location>
</feature>
<keyword evidence="1" id="KW-0175">Coiled coil</keyword>
<dbReference type="PANTHER" id="PTHR23095:SF51">
    <property type="entry name" value="PARANEOPLASTIC ANTIGEN MA1 HOMOLOG-RELATED"/>
    <property type="match status" value="1"/>
</dbReference>
<organism evidence="3 4">
    <name type="scientific">Sinocyclocheilus anshuiensis</name>
    <dbReference type="NCBI Taxonomy" id="1608454"/>
    <lineage>
        <taxon>Eukaryota</taxon>
        <taxon>Metazoa</taxon>
        <taxon>Chordata</taxon>
        <taxon>Craniata</taxon>
        <taxon>Vertebrata</taxon>
        <taxon>Euteleostomi</taxon>
        <taxon>Actinopterygii</taxon>
        <taxon>Neopterygii</taxon>
        <taxon>Teleostei</taxon>
        <taxon>Ostariophysi</taxon>
        <taxon>Cypriniformes</taxon>
        <taxon>Cyprinidae</taxon>
        <taxon>Cyprininae</taxon>
        <taxon>Sinocyclocheilus</taxon>
    </lineage>
</organism>
<sequence>MQTVKCLGRVRVRGRTFNSQLNQYLVLCECKEVVKGEIVPVEVFPIDGGGPWPVIIADAATPASTQADMSKTQQAPGKHVEDLRTLFPEDEAAAKSTEAILRAVSDLLDKTSKSSSEHGSYRRLRTFSGLLPTPAGEEQFDHWLGQARLMVEECDCSHKEKRRRIMESLRGPALDIVKAAQASDPDVGPEDCLEALEHAFGTAESGEELYFAFRLLQQQSGEKLSDFLRRLEQSLNRVVQRDGLPLGCANRARLDQLLRGAIASDLMLVNLRLRERRAKPPTFLQLLKEIRTEEEYEASRKKITPVMQGGNVRQNADVKQTEIQNLKSEIKELKALVAAIVSKP</sequence>
<name>A0A671KLK7_9TELE</name>
<evidence type="ECO:0000256" key="1">
    <source>
        <dbReference type="SAM" id="Coils"/>
    </source>
</evidence>
<dbReference type="InterPro" id="IPR026523">
    <property type="entry name" value="PNMA"/>
</dbReference>
<dbReference type="Pfam" id="PF14893">
    <property type="entry name" value="PNMA"/>
    <property type="match status" value="1"/>
</dbReference>
<feature type="domain" description="Paraneoplastic antigen Ma-like C-terminal" evidence="2">
    <location>
        <begin position="127"/>
        <end position="287"/>
    </location>
</feature>
<dbReference type="AlphaFoldDB" id="A0A671KLK7"/>
<protein>
    <submittedName>
        <fullName evidence="3">Paraneoplastic antigen Ma2-like</fullName>
    </submittedName>
</protein>
<dbReference type="PANTHER" id="PTHR23095">
    <property type="entry name" value="PARANEOPLASTIC ANTIGEN"/>
    <property type="match status" value="1"/>
</dbReference>
<gene>
    <name evidence="3" type="primary">LOC107682956</name>
</gene>
<dbReference type="Ensembl" id="ENSSANT00000006692.1">
    <property type="protein sequence ID" value="ENSSANP00000006232.1"/>
    <property type="gene ID" value="ENSSANG00000003503.1"/>
</dbReference>
<evidence type="ECO:0000259" key="2">
    <source>
        <dbReference type="Pfam" id="PF14893"/>
    </source>
</evidence>
<accession>A0A671KLK7</accession>
<keyword evidence="4" id="KW-1185">Reference proteome</keyword>
<proteinExistence type="predicted"/>
<reference evidence="3" key="1">
    <citation type="submission" date="2025-08" db="UniProtKB">
        <authorList>
            <consortium name="Ensembl"/>
        </authorList>
    </citation>
    <scope>IDENTIFICATION</scope>
</reference>